<protein>
    <submittedName>
        <fullName evidence="1">Protein of uncharacterized function, DUF600</fullName>
    </submittedName>
</protein>
<dbReference type="Pfam" id="PF04634">
    <property type="entry name" value="YezG-like"/>
    <property type="match status" value="1"/>
</dbReference>
<sequence length="147" mass="17290">MDKNIEEVYTKIAKIIWTFFPKESSCINYYAQLFNGNSGYTIDFIVNGEVKWFGFGETPETAADILDLLENIRSLPPFKEKEPWTHCHISLSDSGKFNIRFAYISENDSWPNLFMRGISDLTEDEAENVYHIPREIWIKRVRHRKCT</sequence>
<dbReference type="InterPro" id="IPR006728">
    <property type="entry name" value="YezG-like"/>
</dbReference>
<proteinExistence type="predicted"/>
<evidence type="ECO:0000313" key="1">
    <source>
        <dbReference type="EMBL" id="SUA44014.1"/>
    </source>
</evidence>
<dbReference type="EMBL" id="UGRS01000002">
    <property type="protein sequence ID" value="SUA44014.1"/>
    <property type="molecule type" value="Genomic_DNA"/>
</dbReference>
<dbReference type="RefSeq" id="WP_115134175.1">
    <property type="nucleotide sequence ID" value="NZ_UGRS01000002.1"/>
</dbReference>
<dbReference type="OrthoDB" id="5872409at2"/>
<name>A0A378WU84_9NEIS</name>
<gene>
    <name evidence="1" type="ORF">NCTC12229_01497</name>
</gene>
<dbReference type="InterPro" id="IPR036170">
    <property type="entry name" value="YezG-like_sf"/>
</dbReference>
<evidence type="ECO:0000313" key="2">
    <source>
        <dbReference type="Proteomes" id="UP000254055"/>
    </source>
</evidence>
<reference evidence="1 2" key="1">
    <citation type="submission" date="2018-06" db="EMBL/GenBank/DDBJ databases">
        <authorList>
            <consortium name="Pathogen Informatics"/>
            <person name="Doyle S."/>
        </authorList>
    </citation>
    <scope>NUCLEOTIDE SEQUENCE [LARGE SCALE GENOMIC DNA]</scope>
    <source>
        <strain evidence="1 2">NCTC12229</strain>
    </source>
</reference>
<dbReference type="AlphaFoldDB" id="A0A378WU84"/>
<organism evidence="1 2">
    <name type="scientific">Neisseria zoodegmatis</name>
    <dbReference type="NCBI Taxonomy" id="326523"/>
    <lineage>
        <taxon>Bacteria</taxon>
        <taxon>Pseudomonadati</taxon>
        <taxon>Pseudomonadota</taxon>
        <taxon>Betaproteobacteria</taxon>
        <taxon>Neisseriales</taxon>
        <taxon>Neisseriaceae</taxon>
        <taxon>Neisseria</taxon>
    </lineage>
</organism>
<dbReference type="SUPFAM" id="SSF160424">
    <property type="entry name" value="BH3703-like"/>
    <property type="match status" value="1"/>
</dbReference>
<dbReference type="Gene3D" id="3.30.500.20">
    <property type="entry name" value="BH3703-like domains"/>
    <property type="match status" value="1"/>
</dbReference>
<accession>A0A378WU84</accession>
<dbReference type="Proteomes" id="UP000254055">
    <property type="component" value="Unassembled WGS sequence"/>
</dbReference>